<dbReference type="NCBIfam" id="TIGR02532">
    <property type="entry name" value="IV_pilin_GFxxxE"/>
    <property type="match status" value="1"/>
</dbReference>
<accession>A0ABP9F2J6</accession>
<dbReference type="InterPro" id="IPR002416">
    <property type="entry name" value="T2SS_protein-GspH"/>
</dbReference>
<evidence type="ECO:0000256" key="7">
    <source>
        <dbReference type="ARBA" id="ARBA00022989"/>
    </source>
</evidence>
<feature type="domain" description="General secretion pathway GspH" evidence="12">
    <location>
        <begin position="63"/>
        <end position="192"/>
    </location>
</feature>
<dbReference type="InterPro" id="IPR045584">
    <property type="entry name" value="Pilin-like"/>
</dbReference>
<dbReference type="PRINTS" id="PR00885">
    <property type="entry name" value="BCTERIALGSPH"/>
</dbReference>
<dbReference type="Pfam" id="PF07963">
    <property type="entry name" value="N_methyl"/>
    <property type="match status" value="1"/>
</dbReference>
<keyword evidence="6 11" id="KW-0812">Transmembrane</keyword>
<evidence type="ECO:0000313" key="14">
    <source>
        <dbReference type="Proteomes" id="UP001499988"/>
    </source>
</evidence>
<evidence type="ECO:0000256" key="8">
    <source>
        <dbReference type="ARBA" id="ARBA00023136"/>
    </source>
</evidence>
<name>A0ABP9F2J6_9GAMM</name>
<evidence type="ECO:0000256" key="11">
    <source>
        <dbReference type="SAM" id="Phobius"/>
    </source>
</evidence>
<keyword evidence="8 11" id="KW-0472">Membrane</keyword>
<evidence type="ECO:0000256" key="9">
    <source>
        <dbReference type="ARBA" id="ARBA00025772"/>
    </source>
</evidence>
<dbReference type="InterPro" id="IPR012902">
    <property type="entry name" value="N_methyl_site"/>
</dbReference>
<evidence type="ECO:0000256" key="6">
    <source>
        <dbReference type="ARBA" id="ARBA00022692"/>
    </source>
</evidence>
<dbReference type="EMBL" id="BAABJZ010000085">
    <property type="protein sequence ID" value="GAA4891292.1"/>
    <property type="molecule type" value="Genomic_DNA"/>
</dbReference>
<dbReference type="Proteomes" id="UP001499988">
    <property type="component" value="Unassembled WGS sequence"/>
</dbReference>
<keyword evidence="7 11" id="KW-1133">Transmembrane helix</keyword>
<evidence type="ECO:0000259" key="12">
    <source>
        <dbReference type="Pfam" id="PF12019"/>
    </source>
</evidence>
<dbReference type="PROSITE" id="PS00409">
    <property type="entry name" value="PROKAR_NTER_METHYL"/>
    <property type="match status" value="1"/>
</dbReference>
<keyword evidence="14" id="KW-1185">Reference proteome</keyword>
<evidence type="ECO:0000313" key="13">
    <source>
        <dbReference type="EMBL" id="GAA4891292.1"/>
    </source>
</evidence>
<evidence type="ECO:0000256" key="10">
    <source>
        <dbReference type="ARBA" id="ARBA00030775"/>
    </source>
</evidence>
<evidence type="ECO:0000256" key="3">
    <source>
        <dbReference type="ARBA" id="ARBA00022475"/>
    </source>
</evidence>
<comment type="caution">
    <text evidence="13">The sequence shown here is derived from an EMBL/GenBank/DDBJ whole genome shotgun (WGS) entry which is preliminary data.</text>
</comment>
<protein>
    <recommendedName>
        <fullName evidence="2">Type II secretion system protein H</fullName>
    </recommendedName>
    <alternativeName>
        <fullName evidence="10">General secretion pathway protein H</fullName>
    </alternativeName>
</protein>
<dbReference type="InterPro" id="IPR022346">
    <property type="entry name" value="T2SS_GspH"/>
</dbReference>
<evidence type="ECO:0000256" key="4">
    <source>
        <dbReference type="ARBA" id="ARBA00022481"/>
    </source>
</evidence>
<keyword evidence="3" id="KW-1003">Cell membrane</keyword>
<dbReference type="SUPFAM" id="SSF54523">
    <property type="entry name" value="Pili subunits"/>
    <property type="match status" value="1"/>
</dbReference>
<dbReference type="Pfam" id="PF12019">
    <property type="entry name" value="GspH"/>
    <property type="match status" value="1"/>
</dbReference>
<feature type="transmembrane region" description="Helical" evidence="11">
    <location>
        <begin position="20"/>
        <end position="42"/>
    </location>
</feature>
<evidence type="ECO:0000256" key="1">
    <source>
        <dbReference type="ARBA" id="ARBA00004377"/>
    </source>
</evidence>
<dbReference type="RefSeq" id="WP_345335802.1">
    <property type="nucleotide sequence ID" value="NZ_BAABJZ010000085.1"/>
</dbReference>
<keyword evidence="5" id="KW-0997">Cell inner membrane</keyword>
<gene>
    <name evidence="13" type="primary">gspH</name>
    <name evidence="13" type="ORF">GCM10023333_25680</name>
</gene>
<organism evidence="13 14">
    <name type="scientific">Ferrimonas pelagia</name>
    <dbReference type="NCBI Taxonomy" id="1177826"/>
    <lineage>
        <taxon>Bacteria</taxon>
        <taxon>Pseudomonadati</taxon>
        <taxon>Pseudomonadota</taxon>
        <taxon>Gammaproteobacteria</taxon>
        <taxon>Alteromonadales</taxon>
        <taxon>Ferrimonadaceae</taxon>
        <taxon>Ferrimonas</taxon>
    </lineage>
</organism>
<evidence type="ECO:0000256" key="5">
    <source>
        <dbReference type="ARBA" id="ARBA00022519"/>
    </source>
</evidence>
<comment type="similarity">
    <text evidence="9">Belongs to the GSP H family.</text>
</comment>
<sequence length="205" mass="22852">MSQGRASSFAQASRQRGFTLLELLLVVVLIGVMAGAVSIVMSGDPRREAMMKFGTEFSLVVGMALEEAALSGQQVGIVIEPDHYFFARWNLDEEGWEVLGHDPLYRERRLPEGLEMTLELEGLPLSQGDEDRASEFGLDQSLFELSEEEKRKRPDPQLILMPSGEMSGFTVLFSATERGTDTESLELVGDQLGRIGWLHEQEDDD</sequence>
<comment type="subcellular location">
    <subcellularLocation>
        <location evidence="1">Cell inner membrane</location>
        <topology evidence="1">Single-pass membrane protein</topology>
    </subcellularLocation>
</comment>
<dbReference type="NCBIfam" id="TIGR01708">
    <property type="entry name" value="typeII_sec_gspH"/>
    <property type="match status" value="1"/>
</dbReference>
<reference evidence="14" key="1">
    <citation type="journal article" date="2019" name="Int. J. Syst. Evol. Microbiol.">
        <title>The Global Catalogue of Microorganisms (GCM) 10K type strain sequencing project: providing services to taxonomists for standard genome sequencing and annotation.</title>
        <authorList>
            <consortium name="The Broad Institute Genomics Platform"/>
            <consortium name="The Broad Institute Genome Sequencing Center for Infectious Disease"/>
            <person name="Wu L."/>
            <person name="Ma J."/>
        </authorList>
    </citation>
    <scope>NUCLEOTIDE SEQUENCE [LARGE SCALE GENOMIC DNA]</scope>
    <source>
        <strain evidence="14">JCM 18401</strain>
    </source>
</reference>
<dbReference type="InterPro" id="IPR049875">
    <property type="entry name" value="TypeII_GspH"/>
</dbReference>
<evidence type="ECO:0000256" key="2">
    <source>
        <dbReference type="ARBA" id="ARBA00021549"/>
    </source>
</evidence>
<dbReference type="Gene3D" id="3.55.40.10">
    <property type="entry name" value="minor pseudopilin epsh domain"/>
    <property type="match status" value="1"/>
</dbReference>
<keyword evidence="4" id="KW-0488">Methylation</keyword>
<proteinExistence type="inferred from homology"/>